<feature type="domain" description="Cytochrome oxidase subunit II copper A binding" evidence="18">
    <location>
        <begin position="123"/>
        <end position="236"/>
    </location>
</feature>
<evidence type="ECO:0000256" key="2">
    <source>
        <dbReference type="ARBA" id="ARBA00007866"/>
    </source>
</evidence>
<keyword evidence="6 16" id="KW-0679">Respiratory chain</keyword>
<evidence type="ECO:0000256" key="10">
    <source>
        <dbReference type="ARBA" id="ARBA00022989"/>
    </source>
</evidence>
<dbReference type="Pfam" id="PF00116">
    <property type="entry name" value="COX2"/>
    <property type="match status" value="1"/>
</dbReference>
<accession>A0A4D6YJM8</accession>
<evidence type="ECO:0000256" key="17">
    <source>
        <dbReference type="SAM" id="Phobius"/>
    </source>
</evidence>
<dbReference type="EMBL" id="CP032999">
    <property type="protein sequence ID" value="QCI26090.1"/>
    <property type="molecule type" value="Genomic_DNA"/>
</dbReference>
<dbReference type="GO" id="GO:0005886">
    <property type="term" value="C:plasma membrane"/>
    <property type="evidence" value="ECO:0007669"/>
    <property type="project" value="UniProtKB-SubCell"/>
</dbReference>
<dbReference type="PROSITE" id="PS50857">
    <property type="entry name" value="COX2_CUA"/>
    <property type="match status" value="1"/>
</dbReference>
<dbReference type="GO" id="GO:0004129">
    <property type="term" value="F:cytochrome-c oxidase activity"/>
    <property type="evidence" value="ECO:0007669"/>
    <property type="project" value="UniProtKB-UniRule"/>
</dbReference>
<evidence type="ECO:0000256" key="16">
    <source>
        <dbReference type="PIRNR" id="PIRNR000292"/>
    </source>
</evidence>
<evidence type="ECO:0000256" key="14">
    <source>
        <dbReference type="ARBA" id="ARBA00023288"/>
    </source>
</evidence>
<evidence type="ECO:0000313" key="20">
    <source>
        <dbReference type="EMBL" id="QCI26090.1"/>
    </source>
</evidence>
<keyword evidence="5 16" id="KW-1003">Cell membrane</keyword>
<keyword evidence="11 16" id="KW-0560">Oxidoreductase</keyword>
<dbReference type="GO" id="GO:0042773">
    <property type="term" value="P:ATP synthesis coupled electron transport"/>
    <property type="evidence" value="ECO:0007669"/>
    <property type="project" value="TreeGrafter"/>
</dbReference>
<dbReference type="SUPFAM" id="SSF81464">
    <property type="entry name" value="Cytochrome c oxidase subunit II-like, transmembrane region"/>
    <property type="match status" value="1"/>
</dbReference>
<keyword evidence="8" id="KW-0732">Signal</keyword>
<dbReference type="OrthoDB" id="9783445at2"/>
<keyword evidence="7 17" id="KW-0812">Transmembrane</keyword>
<evidence type="ECO:0000256" key="5">
    <source>
        <dbReference type="ARBA" id="ARBA00022475"/>
    </source>
</evidence>
<dbReference type="InterPro" id="IPR002429">
    <property type="entry name" value="CcO_II-like_C"/>
</dbReference>
<keyword evidence="12 16" id="KW-0472">Membrane</keyword>
<dbReference type="GO" id="GO:0009486">
    <property type="term" value="F:cytochrome bo3 ubiquinol oxidase activity"/>
    <property type="evidence" value="ECO:0007669"/>
    <property type="project" value="InterPro"/>
</dbReference>
<evidence type="ECO:0000259" key="18">
    <source>
        <dbReference type="PROSITE" id="PS50857"/>
    </source>
</evidence>
<keyword evidence="9 16" id="KW-0249">Electron transport</keyword>
<evidence type="ECO:0000256" key="13">
    <source>
        <dbReference type="ARBA" id="ARBA00023139"/>
    </source>
</evidence>
<dbReference type="PROSITE" id="PS51257">
    <property type="entry name" value="PROKAR_LIPOPROTEIN"/>
    <property type="match status" value="1"/>
</dbReference>
<keyword evidence="4 16" id="KW-0813">Transport</keyword>
<dbReference type="SUPFAM" id="SSF49503">
    <property type="entry name" value="Cupredoxins"/>
    <property type="match status" value="1"/>
</dbReference>
<dbReference type="InterPro" id="IPR010514">
    <property type="entry name" value="COX_ARM"/>
</dbReference>
<evidence type="ECO:0000256" key="9">
    <source>
        <dbReference type="ARBA" id="ARBA00022982"/>
    </source>
</evidence>
<name>A0A4D6YJM8_9GAMM</name>
<keyword evidence="10 17" id="KW-1133">Transmembrane helix</keyword>
<evidence type="ECO:0000256" key="12">
    <source>
        <dbReference type="ARBA" id="ARBA00023136"/>
    </source>
</evidence>
<dbReference type="PROSITE" id="PS50999">
    <property type="entry name" value="COX2_TM"/>
    <property type="match status" value="1"/>
</dbReference>
<proteinExistence type="inferred from homology"/>
<evidence type="ECO:0000256" key="11">
    <source>
        <dbReference type="ARBA" id="ARBA00023002"/>
    </source>
</evidence>
<dbReference type="PANTHER" id="PTHR22888">
    <property type="entry name" value="CYTOCHROME C OXIDASE, SUBUNIT II"/>
    <property type="match status" value="1"/>
</dbReference>
<dbReference type="Proteomes" id="UP000298685">
    <property type="component" value="Chromosome"/>
</dbReference>
<evidence type="ECO:0000256" key="15">
    <source>
        <dbReference type="ARBA" id="ARBA00025694"/>
    </source>
</evidence>
<comment type="function">
    <text evidence="15">Cytochrome bo(3) ubiquinol terminal oxidase is the component of the aerobic respiratory chain of E.coli that predominates when cells are grown at high aeration. Has proton pump activity across the membrane in addition to electron transfer, pumping 2 protons/electron.</text>
</comment>
<evidence type="ECO:0000256" key="7">
    <source>
        <dbReference type="ARBA" id="ARBA00022692"/>
    </source>
</evidence>
<comment type="similarity">
    <text evidence="2 16">Belongs to the cytochrome c oxidase subunit 2 family.</text>
</comment>
<dbReference type="InterPro" id="IPR034227">
    <property type="entry name" value="CuRO_UO_II"/>
</dbReference>
<dbReference type="InterPro" id="IPR036257">
    <property type="entry name" value="Cyt_c_oxidase_su2_TM_sf"/>
</dbReference>
<evidence type="ECO:0000313" key="21">
    <source>
        <dbReference type="Proteomes" id="UP000298685"/>
    </source>
</evidence>
<feature type="transmembrane region" description="Helical" evidence="17">
    <location>
        <begin position="43"/>
        <end position="67"/>
    </location>
</feature>
<dbReference type="InterPro" id="IPR008972">
    <property type="entry name" value="Cupredoxin"/>
</dbReference>
<dbReference type="InterPro" id="IPR011759">
    <property type="entry name" value="Cyt_c_oxidase_su2_TM_dom"/>
</dbReference>
<protein>
    <recommendedName>
        <fullName evidence="16">Ubiquinol oxidase subunit 2</fullName>
    </recommendedName>
</protein>
<keyword evidence="14" id="KW-0449">Lipoprotein</keyword>
<feature type="transmembrane region" description="Helical" evidence="17">
    <location>
        <begin position="87"/>
        <end position="107"/>
    </location>
</feature>
<sequence length="282" mass="32671">MNCMNNRNIFEKVILMLGIFLLVGCHRTIFHPAGIVAIKQYQLIFIAFVAMLTLVIPVILMTLFFVYKYRHVKMSTYTPNWSYSTKVELMVWFIPVMIVCFLAALAWQTSNGLDPRKKIISVRKPVIINVIALDWNWLFVYPEAHIATMNEIVIPNNTPIHFNITSSSVMSAFFIPKLGSQIYAMPKMNSVLNLMAKFPGVYHGLSSNYNGQGFSNMKFNTIVVPNNYIFHKWVKRVQHVPEKLNTFHKFQLIAQPSLLHSVKYFSSVYPNLFNRVMYRMLS</sequence>
<comment type="subunit">
    <text evidence="3">Heterooctamer of two A chains, two B chains, two C chains and two D chains.</text>
</comment>
<dbReference type="GO" id="GO:0005507">
    <property type="term" value="F:copper ion binding"/>
    <property type="evidence" value="ECO:0007669"/>
    <property type="project" value="InterPro"/>
</dbReference>
<dbReference type="CDD" id="cd04212">
    <property type="entry name" value="CuRO_UO_II"/>
    <property type="match status" value="1"/>
</dbReference>
<dbReference type="NCBIfam" id="TIGR01433">
    <property type="entry name" value="CyoA"/>
    <property type="match status" value="1"/>
</dbReference>
<dbReference type="InterPro" id="IPR045187">
    <property type="entry name" value="CcO_II"/>
</dbReference>
<evidence type="ECO:0000256" key="4">
    <source>
        <dbReference type="ARBA" id="ARBA00022448"/>
    </source>
</evidence>
<dbReference type="AlphaFoldDB" id="A0A4D6YJM8"/>
<evidence type="ECO:0000256" key="6">
    <source>
        <dbReference type="ARBA" id="ARBA00022660"/>
    </source>
</evidence>
<evidence type="ECO:0000256" key="8">
    <source>
        <dbReference type="ARBA" id="ARBA00022729"/>
    </source>
</evidence>
<dbReference type="PIRSF" id="PIRSF000292">
    <property type="entry name" value="Ubi_od_II"/>
    <property type="match status" value="1"/>
</dbReference>
<dbReference type="Gene3D" id="2.60.40.420">
    <property type="entry name" value="Cupredoxins - blue copper proteins"/>
    <property type="match status" value="1"/>
</dbReference>
<dbReference type="GO" id="GO:0016682">
    <property type="term" value="F:oxidoreductase activity, acting on diphenols and related substances as donors, oxygen as acceptor"/>
    <property type="evidence" value="ECO:0007669"/>
    <property type="project" value="InterPro"/>
</dbReference>
<feature type="domain" description="Cytochrome oxidase subunit II transmembrane region profile" evidence="19">
    <location>
        <begin position="21"/>
        <end position="117"/>
    </location>
</feature>
<keyword evidence="13" id="KW-0564">Palmitate</keyword>
<organism evidence="20 21">
    <name type="scientific">Buchnera aphidicola</name>
    <name type="common">Sarucallis kahawaluokalani</name>
    <dbReference type="NCBI Taxonomy" id="1241878"/>
    <lineage>
        <taxon>Bacteria</taxon>
        <taxon>Pseudomonadati</taxon>
        <taxon>Pseudomonadota</taxon>
        <taxon>Gammaproteobacteria</taxon>
        <taxon>Enterobacterales</taxon>
        <taxon>Erwiniaceae</taxon>
        <taxon>Buchnera</taxon>
    </lineage>
</organism>
<dbReference type="InterPro" id="IPR006333">
    <property type="entry name" value="Cyt_o_ubiquinol_oxidase_su2"/>
</dbReference>
<evidence type="ECO:0000256" key="1">
    <source>
        <dbReference type="ARBA" id="ARBA00004651"/>
    </source>
</evidence>
<dbReference type="Pfam" id="PF06481">
    <property type="entry name" value="COX_ARM"/>
    <property type="match status" value="1"/>
</dbReference>
<dbReference type="PANTHER" id="PTHR22888:SF18">
    <property type="entry name" value="CYTOCHROME BO(3) UBIQUINOL OXIDASE SUBUNIT 2"/>
    <property type="match status" value="1"/>
</dbReference>
<evidence type="ECO:0000259" key="19">
    <source>
        <dbReference type="PROSITE" id="PS50999"/>
    </source>
</evidence>
<dbReference type="Gene3D" id="1.10.287.90">
    <property type="match status" value="1"/>
</dbReference>
<comment type="subcellular location">
    <subcellularLocation>
        <location evidence="1">Cell membrane</location>
        <topology evidence="1">Multi-pass membrane protein</topology>
    </subcellularLocation>
</comment>
<reference evidence="20 21" key="1">
    <citation type="submission" date="2018-10" db="EMBL/GenBank/DDBJ databases">
        <title>Comparative functional genomics of the obligate endosymbiont Buchnera aphidicola.</title>
        <authorList>
            <person name="Chong R.A."/>
        </authorList>
    </citation>
    <scope>NUCLEOTIDE SEQUENCE [LARGE SCALE GENOMIC DNA]</scope>
    <source>
        <strain evidence="20 21">Ska</strain>
    </source>
</reference>
<evidence type="ECO:0000256" key="3">
    <source>
        <dbReference type="ARBA" id="ARBA00011700"/>
    </source>
</evidence>
<gene>
    <name evidence="20" type="primary">cyoA</name>
    <name evidence="20" type="ORF">D9V78_01565</name>
</gene>